<dbReference type="InterPro" id="IPR006115">
    <property type="entry name" value="6PGDH_NADP-bd"/>
</dbReference>
<dbReference type="EMBL" id="SNYA01000002">
    <property type="protein sequence ID" value="TDP94325.1"/>
    <property type="molecule type" value="Genomic_DNA"/>
</dbReference>
<feature type="domain" description="3-hydroxyisobutyrate dehydrogenase-like NAD-binding" evidence="6">
    <location>
        <begin position="171"/>
        <end position="291"/>
    </location>
</feature>
<evidence type="ECO:0000313" key="8">
    <source>
        <dbReference type="Proteomes" id="UP000295601"/>
    </source>
</evidence>
<dbReference type="GO" id="GO:0051287">
    <property type="term" value="F:NAD binding"/>
    <property type="evidence" value="ECO:0007669"/>
    <property type="project" value="InterPro"/>
</dbReference>
<dbReference type="InterPro" id="IPR013328">
    <property type="entry name" value="6PGD_dom2"/>
</dbReference>
<dbReference type="InterPro" id="IPR015815">
    <property type="entry name" value="HIBADH-related"/>
</dbReference>
<evidence type="ECO:0000256" key="2">
    <source>
        <dbReference type="ARBA" id="ARBA00023002"/>
    </source>
</evidence>
<feature type="active site" evidence="4">
    <location>
        <position position="177"/>
    </location>
</feature>
<dbReference type="OrthoDB" id="3185659at2"/>
<protein>
    <submittedName>
        <fullName evidence="7">3-hydroxyisobutyrate dehydrogenase/2-hydroxy-3-oxopropionate reductase</fullName>
    </submittedName>
</protein>
<dbReference type="Proteomes" id="UP000295601">
    <property type="component" value="Unassembled WGS sequence"/>
</dbReference>
<evidence type="ECO:0000256" key="3">
    <source>
        <dbReference type="ARBA" id="ARBA00023027"/>
    </source>
</evidence>
<dbReference type="InterPro" id="IPR036291">
    <property type="entry name" value="NAD(P)-bd_dom_sf"/>
</dbReference>
<dbReference type="InterPro" id="IPR029154">
    <property type="entry name" value="HIBADH-like_NADP-bd"/>
</dbReference>
<dbReference type="Gene3D" id="1.10.1040.10">
    <property type="entry name" value="N-(1-d-carboxylethyl)-l-norvaline Dehydrogenase, domain 2"/>
    <property type="match status" value="1"/>
</dbReference>
<dbReference type="Pfam" id="PF03446">
    <property type="entry name" value="NAD_binding_2"/>
    <property type="match status" value="1"/>
</dbReference>
<evidence type="ECO:0000259" key="5">
    <source>
        <dbReference type="Pfam" id="PF03446"/>
    </source>
</evidence>
<evidence type="ECO:0000256" key="4">
    <source>
        <dbReference type="PIRSR" id="PIRSR000103-1"/>
    </source>
</evidence>
<dbReference type="InterPro" id="IPR008927">
    <property type="entry name" value="6-PGluconate_DH-like_C_sf"/>
</dbReference>
<dbReference type="PROSITE" id="PS00895">
    <property type="entry name" value="3_HYDROXYISOBUT_DH"/>
    <property type="match status" value="1"/>
</dbReference>
<accession>A0A4R6S6C4</accession>
<evidence type="ECO:0000259" key="6">
    <source>
        <dbReference type="Pfam" id="PF14833"/>
    </source>
</evidence>
<dbReference type="GO" id="GO:0016491">
    <property type="term" value="F:oxidoreductase activity"/>
    <property type="evidence" value="ECO:0007669"/>
    <property type="project" value="UniProtKB-KW"/>
</dbReference>
<dbReference type="SUPFAM" id="SSF48179">
    <property type="entry name" value="6-phosphogluconate dehydrogenase C-terminal domain-like"/>
    <property type="match status" value="1"/>
</dbReference>
<proteinExistence type="inferred from homology"/>
<dbReference type="InterPro" id="IPR002204">
    <property type="entry name" value="3-OH-isobutyrate_DH-rel_CS"/>
</dbReference>
<dbReference type="PIRSF" id="PIRSF000103">
    <property type="entry name" value="HIBADH"/>
    <property type="match status" value="1"/>
</dbReference>
<organism evidence="7 8">
    <name type="scientific">Leucobacter luti</name>
    <dbReference type="NCBI Taxonomy" id="340320"/>
    <lineage>
        <taxon>Bacteria</taxon>
        <taxon>Bacillati</taxon>
        <taxon>Actinomycetota</taxon>
        <taxon>Actinomycetes</taxon>
        <taxon>Micrococcales</taxon>
        <taxon>Microbacteriaceae</taxon>
        <taxon>Leucobacter</taxon>
    </lineage>
</organism>
<comment type="caution">
    <text evidence="7">The sequence shown here is derived from an EMBL/GenBank/DDBJ whole genome shotgun (WGS) entry which is preliminary data.</text>
</comment>
<dbReference type="GO" id="GO:0016054">
    <property type="term" value="P:organic acid catabolic process"/>
    <property type="evidence" value="ECO:0007669"/>
    <property type="project" value="UniProtKB-ARBA"/>
</dbReference>
<dbReference type="AlphaFoldDB" id="A0A4R6S6C4"/>
<name>A0A4R6S6C4_9MICO</name>
<evidence type="ECO:0000256" key="1">
    <source>
        <dbReference type="ARBA" id="ARBA00009080"/>
    </source>
</evidence>
<sequence length="298" mass="30230">MTHRSALPRVGYLGLGAMGAPMAHRIRDAGFPLRVWNRTVARTEPFAARGVGVAGSVAELAESSDIVLSCLLSTEVTREVYLGAGGLLSGARPGLVIVEHGTFDPALAAEIAAAAADRGAYFVDAPVSGGAVAAAAGSLAVMAGGPPEAEPLFRRVVGAYAGVVEWLGPVGSGLALKLVNQMLVSTHVAVATEAANVVRSLGIDPEAATRVLSGGWAQSAMLERALPLVFAGDFAAPSDATIGGLAEAQRLLTDVATTAGVEVPVFARAADRFAEARDRGWSDRDLTALAALGEAPAA</sequence>
<gene>
    <name evidence="7" type="ORF">EDF62_0740</name>
</gene>
<comment type="similarity">
    <text evidence="1">Belongs to the HIBADH-related family.</text>
</comment>
<reference evidence="7 8" key="1">
    <citation type="submission" date="2019-03" db="EMBL/GenBank/DDBJ databases">
        <title>Genomic analyses of the natural microbiome of Caenorhabditis elegans.</title>
        <authorList>
            <person name="Samuel B."/>
        </authorList>
    </citation>
    <scope>NUCLEOTIDE SEQUENCE [LARGE SCALE GENOMIC DNA]</scope>
    <source>
        <strain evidence="7 8">JUb18</strain>
    </source>
</reference>
<dbReference type="Gene3D" id="3.40.50.720">
    <property type="entry name" value="NAD(P)-binding Rossmann-like Domain"/>
    <property type="match status" value="1"/>
</dbReference>
<dbReference type="SUPFAM" id="SSF51735">
    <property type="entry name" value="NAD(P)-binding Rossmann-fold domains"/>
    <property type="match status" value="1"/>
</dbReference>
<dbReference type="PANTHER" id="PTHR43060:SF15">
    <property type="entry name" value="3-HYDROXYISOBUTYRATE DEHYDROGENASE-LIKE 1, MITOCHONDRIAL-RELATED"/>
    <property type="match status" value="1"/>
</dbReference>
<feature type="domain" description="6-phosphogluconate dehydrogenase NADP-binding" evidence="5">
    <location>
        <begin position="9"/>
        <end position="168"/>
    </location>
</feature>
<evidence type="ECO:0000313" key="7">
    <source>
        <dbReference type="EMBL" id="TDP94325.1"/>
    </source>
</evidence>
<keyword evidence="2" id="KW-0560">Oxidoreductase</keyword>
<keyword evidence="8" id="KW-1185">Reference proteome</keyword>
<dbReference type="Pfam" id="PF14833">
    <property type="entry name" value="NAD_binding_11"/>
    <property type="match status" value="1"/>
</dbReference>
<dbReference type="GO" id="GO:0050661">
    <property type="term" value="F:NADP binding"/>
    <property type="evidence" value="ECO:0007669"/>
    <property type="project" value="InterPro"/>
</dbReference>
<dbReference type="PANTHER" id="PTHR43060">
    <property type="entry name" value="3-HYDROXYISOBUTYRATE DEHYDROGENASE-LIKE 1, MITOCHONDRIAL-RELATED"/>
    <property type="match status" value="1"/>
</dbReference>
<keyword evidence="3" id="KW-0520">NAD</keyword>